<proteinExistence type="predicted"/>
<evidence type="ECO:0000313" key="2">
    <source>
        <dbReference type="EMBL" id="MCA9387024.1"/>
    </source>
</evidence>
<sequence length="180" mass="20604">MNESLNSSMLVGLVLAISVVIILAFVVVKQSRRINYLEKPKYGFMGKTLSVALVLLFSIASLISVYINQYHRTPTSISVTDKSNFMLEINYTVYEESTNLYYFNIVPRINNKIWGESTNVYADVLWIIKKNDTEIEKVERNLNINHQGGILEYLEPGTNQIEVRVIIENQVLQNSVIIQI</sequence>
<gene>
    <name evidence="2" type="ORF">KC669_03245</name>
</gene>
<feature type="transmembrane region" description="Helical" evidence="1">
    <location>
        <begin position="49"/>
        <end position="67"/>
    </location>
</feature>
<comment type="caution">
    <text evidence="2">The sequence shown here is derived from an EMBL/GenBank/DDBJ whole genome shotgun (WGS) entry which is preliminary data.</text>
</comment>
<name>A0A955RLF7_9BACT</name>
<dbReference type="Proteomes" id="UP000714915">
    <property type="component" value="Unassembled WGS sequence"/>
</dbReference>
<evidence type="ECO:0000256" key="1">
    <source>
        <dbReference type="SAM" id="Phobius"/>
    </source>
</evidence>
<reference evidence="2" key="1">
    <citation type="submission" date="2020-04" db="EMBL/GenBank/DDBJ databases">
        <authorList>
            <person name="Zhang T."/>
        </authorList>
    </citation>
    <scope>NUCLEOTIDE SEQUENCE</scope>
    <source>
        <strain evidence="2">HKST-UBA09</strain>
    </source>
</reference>
<keyword evidence="1" id="KW-1133">Transmembrane helix</keyword>
<accession>A0A955RLF7</accession>
<dbReference type="EMBL" id="JAGQLF010000037">
    <property type="protein sequence ID" value="MCA9387024.1"/>
    <property type="molecule type" value="Genomic_DNA"/>
</dbReference>
<keyword evidence="1" id="KW-0812">Transmembrane</keyword>
<reference evidence="2" key="2">
    <citation type="journal article" date="2021" name="Microbiome">
        <title>Successional dynamics and alternative stable states in a saline activated sludge microbial community over 9 years.</title>
        <authorList>
            <person name="Wang Y."/>
            <person name="Ye J."/>
            <person name="Ju F."/>
            <person name="Liu L."/>
            <person name="Boyd J.A."/>
            <person name="Deng Y."/>
            <person name="Parks D.H."/>
            <person name="Jiang X."/>
            <person name="Yin X."/>
            <person name="Woodcroft B.J."/>
            <person name="Tyson G.W."/>
            <person name="Hugenholtz P."/>
            <person name="Polz M.F."/>
            <person name="Zhang T."/>
        </authorList>
    </citation>
    <scope>NUCLEOTIDE SEQUENCE</scope>
    <source>
        <strain evidence="2">HKST-UBA09</strain>
    </source>
</reference>
<protein>
    <submittedName>
        <fullName evidence="2">Uncharacterized protein</fullName>
    </submittedName>
</protein>
<keyword evidence="1" id="KW-0472">Membrane</keyword>
<evidence type="ECO:0000313" key="3">
    <source>
        <dbReference type="Proteomes" id="UP000714915"/>
    </source>
</evidence>
<dbReference type="AlphaFoldDB" id="A0A955RLF7"/>
<organism evidence="2 3">
    <name type="scientific">Candidatus Dojkabacteria bacterium</name>
    <dbReference type="NCBI Taxonomy" id="2099670"/>
    <lineage>
        <taxon>Bacteria</taxon>
        <taxon>Candidatus Dojkabacteria</taxon>
    </lineage>
</organism>
<feature type="transmembrane region" description="Helical" evidence="1">
    <location>
        <begin position="6"/>
        <end position="28"/>
    </location>
</feature>